<dbReference type="EMBL" id="BK015257">
    <property type="protein sequence ID" value="DAD98241.1"/>
    <property type="molecule type" value="Genomic_DNA"/>
</dbReference>
<name>A0A8S5NU60_9CAUD</name>
<accession>A0A8S5NU60</accession>
<organism evidence="1">
    <name type="scientific">Myoviridae sp. ctiu99</name>
    <dbReference type="NCBI Taxonomy" id="2825158"/>
    <lineage>
        <taxon>Viruses</taxon>
        <taxon>Duplodnaviria</taxon>
        <taxon>Heunggongvirae</taxon>
        <taxon>Uroviricota</taxon>
        <taxon>Caudoviricetes</taxon>
    </lineage>
</organism>
<reference evidence="1" key="1">
    <citation type="journal article" date="2021" name="Proc. Natl. Acad. Sci. U.S.A.">
        <title>A Catalog of Tens of Thousands of Viruses from Human Metagenomes Reveals Hidden Associations with Chronic Diseases.</title>
        <authorList>
            <person name="Tisza M.J."/>
            <person name="Buck C.B."/>
        </authorList>
    </citation>
    <scope>NUCLEOTIDE SEQUENCE</scope>
    <source>
        <strain evidence="1">Ctiu99</strain>
    </source>
</reference>
<dbReference type="InterPro" id="IPR021808">
    <property type="entry name" value="DUF3383"/>
</dbReference>
<proteinExistence type="predicted"/>
<sequence>MANYTLPLDPVVNIIVNLSVRSAVRKQFNLALLMGEVGEAVDFGTARVKTYASTTEMLQDGFTLEDRLYKAAALLFGQAKTPPQVMIGKVEKDSGGVENEEPVATLQSCREADGEWYVGIYCGDMTDDQILACSEYIEAVTPNSMFAFTTDDAKVLDTEDGGIFKKIKNKNYRRTFGQYSTKHDDAVAAIIGWAMGAMTGTINSAFTLAYKTEVGVETENSSALFASSKVDTIKENYGNVFINRGSYYDVFEEGTLFDGTWFDELIYLDKYQNDMQLGLMDLLYQNNKIAQTEGGMTQLKDAVKVVCDDMNRVGFIASGVWNANDILNLKKGDTLPNGYLIQSEPIDQQSQADRDARKAPPIYVSLKLAGAIHHVTVQVDVNR</sequence>
<protein>
    <submittedName>
        <fullName evidence="1">Tail sheath protein</fullName>
    </submittedName>
</protein>
<evidence type="ECO:0000313" key="1">
    <source>
        <dbReference type="EMBL" id="DAD98241.1"/>
    </source>
</evidence>
<dbReference type="Pfam" id="PF11863">
    <property type="entry name" value="DUF3383"/>
    <property type="match status" value="1"/>
</dbReference>